<dbReference type="PANTHER" id="PTHR42791:SF1">
    <property type="entry name" value="N-ACETYLTRANSFERASE DOMAIN-CONTAINING PROTEIN"/>
    <property type="match status" value="1"/>
</dbReference>
<dbReference type="AlphaFoldDB" id="A0A7X0IMJ6"/>
<organism evidence="2 3">
    <name type="scientific">Rhizobium lusitanum</name>
    <dbReference type="NCBI Taxonomy" id="293958"/>
    <lineage>
        <taxon>Bacteria</taxon>
        <taxon>Pseudomonadati</taxon>
        <taxon>Pseudomonadota</taxon>
        <taxon>Alphaproteobacteria</taxon>
        <taxon>Hyphomicrobiales</taxon>
        <taxon>Rhizobiaceae</taxon>
        <taxon>Rhizobium/Agrobacterium group</taxon>
        <taxon>Rhizobium</taxon>
    </lineage>
</organism>
<dbReference type="InterPro" id="IPR052523">
    <property type="entry name" value="Trichothecene_AcTrans"/>
</dbReference>
<dbReference type="Gene3D" id="3.40.630.30">
    <property type="match status" value="1"/>
</dbReference>
<accession>A0A7X0IMJ6</accession>
<sequence length="192" mass="21482">MNQISLVCSSLVEALLDDPFYRAITIESGADEEGRQAVLAKYFDLAITEARAIGEVQYGGTDGAALWHTCEASSSDIEIHVATRRQGLAKLLGARGFDNYLRISDSMADQVPQQVFDGWYLSILGVRPQARGQRLAQRLVEMTLNRADGQGAACFLETFNPLGLPFYRRLGFNDEIRRFEKVTGREYWVLAR</sequence>
<dbReference type="InterPro" id="IPR016181">
    <property type="entry name" value="Acyl_CoA_acyltransferase"/>
</dbReference>
<dbReference type="EMBL" id="JACHBG010000001">
    <property type="protein sequence ID" value="MBB6483665.1"/>
    <property type="molecule type" value="Genomic_DNA"/>
</dbReference>
<name>A0A7X0IMJ6_9HYPH</name>
<dbReference type="Proteomes" id="UP000565576">
    <property type="component" value="Unassembled WGS sequence"/>
</dbReference>
<protein>
    <submittedName>
        <fullName evidence="2">GNAT superfamily N-acetyltransferase</fullName>
    </submittedName>
</protein>
<proteinExistence type="predicted"/>
<dbReference type="CDD" id="cd04301">
    <property type="entry name" value="NAT_SF"/>
    <property type="match status" value="1"/>
</dbReference>
<dbReference type="Pfam" id="PF13508">
    <property type="entry name" value="Acetyltransf_7"/>
    <property type="match status" value="1"/>
</dbReference>
<dbReference type="SUPFAM" id="SSF55729">
    <property type="entry name" value="Acyl-CoA N-acyltransferases (Nat)"/>
    <property type="match status" value="1"/>
</dbReference>
<feature type="domain" description="N-acetyltransferase" evidence="1">
    <location>
        <begin position="19"/>
        <end position="192"/>
    </location>
</feature>
<comment type="caution">
    <text evidence="2">The sequence shown here is derived from an EMBL/GenBank/DDBJ whole genome shotgun (WGS) entry which is preliminary data.</text>
</comment>
<evidence type="ECO:0000313" key="3">
    <source>
        <dbReference type="Proteomes" id="UP000565576"/>
    </source>
</evidence>
<evidence type="ECO:0000313" key="2">
    <source>
        <dbReference type="EMBL" id="MBB6483665.1"/>
    </source>
</evidence>
<dbReference type="PROSITE" id="PS51186">
    <property type="entry name" value="GNAT"/>
    <property type="match status" value="1"/>
</dbReference>
<gene>
    <name evidence="2" type="ORF">GGD46_000908</name>
</gene>
<dbReference type="GO" id="GO:0016747">
    <property type="term" value="F:acyltransferase activity, transferring groups other than amino-acyl groups"/>
    <property type="evidence" value="ECO:0007669"/>
    <property type="project" value="InterPro"/>
</dbReference>
<evidence type="ECO:0000259" key="1">
    <source>
        <dbReference type="PROSITE" id="PS51186"/>
    </source>
</evidence>
<dbReference type="InterPro" id="IPR000182">
    <property type="entry name" value="GNAT_dom"/>
</dbReference>
<reference evidence="2 3" key="1">
    <citation type="submission" date="2020-08" db="EMBL/GenBank/DDBJ databases">
        <title>Genomic Encyclopedia of Type Strains, Phase IV (KMG-V): Genome sequencing to study the core and pangenomes of soil and plant-associated prokaryotes.</title>
        <authorList>
            <person name="Whitman W."/>
        </authorList>
    </citation>
    <scope>NUCLEOTIDE SEQUENCE [LARGE SCALE GENOMIC DNA]</scope>
    <source>
        <strain evidence="2 3">SEMIA 4060</strain>
    </source>
</reference>
<dbReference type="PANTHER" id="PTHR42791">
    <property type="entry name" value="GNAT FAMILY ACETYLTRANSFERASE"/>
    <property type="match status" value="1"/>
</dbReference>
<dbReference type="RefSeq" id="WP_184702166.1">
    <property type="nucleotide sequence ID" value="NZ_JACHBG010000001.1"/>
</dbReference>
<keyword evidence="2" id="KW-0808">Transferase</keyword>